<evidence type="ECO:0000313" key="3">
    <source>
        <dbReference type="Proteomes" id="UP001231616"/>
    </source>
</evidence>
<keyword evidence="3" id="KW-1185">Reference proteome</keyword>
<sequence length="43" mass="5267">MKTRFWLLKKRLWVGVIAWLFWRSDLTFPLIFSGVRLHPSHAR</sequence>
<keyword evidence="1" id="KW-0472">Membrane</keyword>
<accession>A0ABT9GWF1</accession>
<dbReference type="Proteomes" id="UP001231616">
    <property type="component" value="Unassembled WGS sequence"/>
</dbReference>
<dbReference type="EMBL" id="JAUZVZ010000004">
    <property type="protein sequence ID" value="MDP4535348.1"/>
    <property type="molecule type" value="Genomic_DNA"/>
</dbReference>
<gene>
    <name evidence="2" type="ORF">Q3O60_03995</name>
</gene>
<evidence type="ECO:0000313" key="2">
    <source>
        <dbReference type="EMBL" id="MDP4535348.1"/>
    </source>
</evidence>
<comment type="caution">
    <text evidence="2">The sequence shown here is derived from an EMBL/GenBank/DDBJ whole genome shotgun (WGS) entry which is preliminary data.</text>
</comment>
<name>A0ABT9GWF1_9GAMM</name>
<evidence type="ECO:0000256" key="1">
    <source>
        <dbReference type="SAM" id="Phobius"/>
    </source>
</evidence>
<reference evidence="2 3" key="1">
    <citation type="submission" date="2023-08" db="EMBL/GenBank/DDBJ databases">
        <authorList>
            <person name="Joshi A."/>
            <person name="Thite S."/>
        </authorList>
    </citation>
    <scope>NUCLEOTIDE SEQUENCE [LARGE SCALE GENOMIC DNA]</scope>
    <source>
        <strain evidence="2 3">AC40</strain>
    </source>
</reference>
<feature type="transmembrane region" description="Helical" evidence="1">
    <location>
        <begin position="12"/>
        <end position="32"/>
    </location>
</feature>
<dbReference type="RefSeq" id="WP_305892610.1">
    <property type="nucleotide sequence ID" value="NZ_JAUZVZ010000004.1"/>
</dbReference>
<protein>
    <submittedName>
        <fullName evidence="2">Uncharacterized protein</fullName>
    </submittedName>
</protein>
<keyword evidence="1" id="KW-0812">Transmembrane</keyword>
<proteinExistence type="predicted"/>
<organism evidence="2 3">
    <name type="scientific">Alkalimonas collagenimarina</name>
    <dbReference type="NCBI Taxonomy" id="400390"/>
    <lineage>
        <taxon>Bacteria</taxon>
        <taxon>Pseudomonadati</taxon>
        <taxon>Pseudomonadota</taxon>
        <taxon>Gammaproteobacteria</taxon>
        <taxon>Alkalimonas</taxon>
    </lineage>
</organism>
<keyword evidence="1" id="KW-1133">Transmembrane helix</keyword>